<comment type="caution">
    <text evidence="3">The sequence shown here is derived from an EMBL/GenBank/DDBJ whole genome shotgun (WGS) entry which is preliminary data.</text>
</comment>
<dbReference type="Gene3D" id="3.30.1340.30">
    <property type="match status" value="2"/>
</dbReference>
<evidence type="ECO:0000313" key="4">
    <source>
        <dbReference type="Proteomes" id="UP001596091"/>
    </source>
</evidence>
<evidence type="ECO:0000313" key="3">
    <source>
        <dbReference type="EMBL" id="MFC5862924.1"/>
    </source>
</evidence>
<organism evidence="3 4">
    <name type="scientific">Acidicapsa dinghuensis</name>
    <dbReference type="NCBI Taxonomy" id="2218256"/>
    <lineage>
        <taxon>Bacteria</taxon>
        <taxon>Pseudomonadati</taxon>
        <taxon>Acidobacteriota</taxon>
        <taxon>Terriglobia</taxon>
        <taxon>Terriglobales</taxon>
        <taxon>Acidobacteriaceae</taxon>
        <taxon>Acidicapsa</taxon>
    </lineage>
</organism>
<keyword evidence="1" id="KW-0732">Signal</keyword>
<dbReference type="PANTHER" id="PTHR34606">
    <property type="entry name" value="BON DOMAIN-CONTAINING PROTEIN"/>
    <property type="match status" value="1"/>
</dbReference>
<proteinExistence type="predicted"/>
<protein>
    <submittedName>
        <fullName evidence="3">BON domain-containing protein</fullName>
    </submittedName>
</protein>
<dbReference type="PROSITE" id="PS50914">
    <property type="entry name" value="BON"/>
    <property type="match status" value="1"/>
</dbReference>
<keyword evidence="4" id="KW-1185">Reference proteome</keyword>
<evidence type="ECO:0000256" key="1">
    <source>
        <dbReference type="SAM" id="SignalP"/>
    </source>
</evidence>
<feature type="signal peptide" evidence="1">
    <location>
        <begin position="1"/>
        <end position="29"/>
    </location>
</feature>
<accession>A0ABW1EF16</accession>
<reference evidence="4" key="1">
    <citation type="journal article" date="2019" name="Int. J. Syst. Evol. Microbiol.">
        <title>The Global Catalogue of Microorganisms (GCM) 10K type strain sequencing project: providing services to taxonomists for standard genome sequencing and annotation.</title>
        <authorList>
            <consortium name="The Broad Institute Genomics Platform"/>
            <consortium name="The Broad Institute Genome Sequencing Center for Infectious Disease"/>
            <person name="Wu L."/>
            <person name="Ma J."/>
        </authorList>
    </citation>
    <scope>NUCLEOTIDE SEQUENCE [LARGE SCALE GENOMIC DNA]</scope>
    <source>
        <strain evidence="4">JCM 4087</strain>
    </source>
</reference>
<dbReference type="InterPro" id="IPR007055">
    <property type="entry name" value="BON_dom"/>
</dbReference>
<name>A0ABW1EF16_9BACT</name>
<dbReference type="PROSITE" id="PS51257">
    <property type="entry name" value="PROKAR_LIPOPROTEIN"/>
    <property type="match status" value="1"/>
</dbReference>
<dbReference type="Proteomes" id="UP001596091">
    <property type="component" value="Unassembled WGS sequence"/>
</dbReference>
<dbReference type="EMBL" id="JBHSPH010000003">
    <property type="protein sequence ID" value="MFC5862924.1"/>
    <property type="molecule type" value="Genomic_DNA"/>
</dbReference>
<gene>
    <name evidence="3" type="ORF">ACFPT7_11525</name>
</gene>
<feature type="chain" id="PRO_5046950508" evidence="1">
    <location>
        <begin position="30"/>
        <end position="186"/>
    </location>
</feature>
<evidence type="ECO:0000259" key="2">
    <source>
        <dbReference type="PROSITE" id="PS50914"/>
    </source>
</evidence>
<dbReference type="RefSeq" id="WP_263339072.1">
    <property type="nucleotide sequence ID" value="NZ_JAGSYH010000005.1"/>
</dbReference>
<dbReference type="Pfam" id="PF04972">
    <property type="entry name" value="BON"/>
    <property type="match status" value="2"/>
</dbReference>
<dbReference type="InterPro" id="IPR051686">
    <property type="entry name" value="Lipoprotein_DolP"/>
</dbReference>
<sequence>MKPVRSPFYLFTATTLAAALALAGCHTHADHPDEKSAVNTSLNNNNLSAVSVSQDRDKGVMTLTGNVQSADQKTQAENLAKQAAPDYTIADEIGIRPPDDSNAGAVSSNLDTGIEHDFKAAIKDHKNLDDQSIDYSAKNGTLVLKGSVKTSEQKHEAEQLAKQVPNVQQVVNEIKVEPKKHSTAAS</sequence>
<dbReference type="PANTHER" id="PTHR34606:SF15">
    <property type="entry name" value="BON DOMAIN-CONTAINING PROTEIN"/>
    <property type="match status" value="1"/>
</dbReference>
<feature type="domain" description="BON" evidence="2">
    <location>
        <begin position="110"/>
        <end position="178"/>
    </location>
</feature>